<dbReference type="Gene3D" id="1.20.120.1780">
    <property type="entry name" value="UbiA prenyltransferase"/>
    <property type="match status" value="1"/>
</dbReference>
<evidence type="ECO:0000256" key="4">
    <source>
        <dbReference type="ARBA" id="ARBA00022475"/>
    </source>
</evidence>
<keyword evidence="6 12" id="KW-0808">Transferase</keyword>
<evidence type="ECO:0000256" key="9">
    <source>
        <dbReference type="ARBA" id="ARBA00022842"/>
    </source>
</evidence>
<dbReference type="FunFam" id="1.10.357.140:FF:000002">
    <property type="entry name" value="4-hydroxybenzoate octaprenyltransferase"/>
    <property type="match status" value="1"/>
</dbReference>
<dbReference type="InterPro" id="IPR044878">
    <property type="entry name" value="UbiA_sf"/>
</dbReference>
<dbReference type="AlphaFoldDB" id="A0A845BN03"/>
<feature type="transmembrane region" description="Helical" evidence="12">
    <location>
        <begin position="211"/>
        <end position="230"/>
    </location>
</feature>
<dbReference type="Pfam" id="PF01040">
    <property type="entry name" value="UbiA"/>
    <property type="match status" value="1"/>
</dbReference>
<dbReference type="Gene3D" id="1.10.357.140">
    <property type="entry name" value="UbiA prenyltransferase"/>
    <property type="match status" value="1"/>
</dbReference>
<dbReference type="GO" id="GO:0006744">
    <property type="term" value="P:ubiquinone biosynthetic process"/>
    <property type="evidence" value="ECO:0007669"/>
    <property type="project" value="UniProtKB-UniRule"/>
</dbReference>
<comment type="catalytic activity">
    <reaction evidence="12">
        <text>all-trans-octaprenyl diphosphate + 4-hydroxybenzoate = 4-hydroxy-3-(all-trans-octaprenyl)benzoate + diphosphate</text>
        <dbReference type="Rhea" id="RHEA:27782"/>
        <dbReference type="ChEBI" id="CHEBI:1617"/>
        <dbReference type="ChEBI" id="CHEBI:17879"/>
        <dbReference type="ChEBI" id="CHEBI:33019"/>
        <dbReference type="ChEBI" id="CHEBI:57711"/>
        <dbReference type="EC" id="2.5.1.39"/>
    </reaction>
</comment>
<organism evidence="14 15">
    <name type="scientific">Craterilacuibacter sinensis</name>
    <dbReference type="NCBI Taxonomy" id="2686017"/>
    <lineage>
        <taxon>Bacteria</taxon>
        <taxon>Pseudomonadati</taxon>
        <taxon>Pseudomonadota</taxon>
        <taxon>Betaproteobacteria</taxon>
        <taxon>Neisseriales</taxon>
        <taxon>Neisseriaceae</taxon>
        <taxon>Craterilacuibacter</taxon>
    </lineage>
</organism>
<keyword evidence="5 12" id="KW-0997">Cell inner membrane</keyword>
<protein>
    <recommendedName>
        <fullName evidence="12 13">4-hydroxybenzoate octaprenyltransferase</fullName>
        <ecNumber evidence="12 13">2.5.1.39</ecNumber>
    </recommendedName>
    <alternativeName>
        <fullName evidence="12">4-HB polyprenyltransferase</fullName>
    </alternativeName>
</protein>
<keyword evidence="15" id="KW-1185">Reference proteome</keyword>
<proteinExistence type="inferred from homology"/>
<evidence type="ECO:0000313" key="14">
    <source>
        <dbReference type="EMBL" id="MXR37772.1"/>
    </source>
</evidence>
<dbReference type="FunFam" id="1.20.120.1780:FF:000001">
    <property type="entry name" value="4-hydroxybenzoate octaprenyltransferase"/>
    <property type="match status" value="1"/>
</dbReference>
<evidence type="ECO:0000256" key="11">
    <source>
        <dbReference type="ARBA" id="ARBA00023136"/>
    </source>
</evidence>
<dbReference type="PANTHER" id="PTHR11048:SF28">
    <property type="entry name" value="4-HYDROXYBENZOATE POLYPRENYLTRANSFERASE, MITOCHONDRIAL"/>
    <property type="match status" value="1"/>
</dbReference>
<accession>A0A845BN03</accession>
<evidence type="ECO:0000256" key="6">
    <source>
        <dbReference type="ARBA" id="ARBA00022679"/>
    </source>
</evidence>
<feature type="transmembrane region" description="Helical" evidence="12">
    <location>
        <begin position="269"/>
        <end position="289"/>
    </location>
</feature>
<evidence type="ECO:0000256" key="10">
    <source>
        <dbReference type="ARBA" id="ARBA00022989"/>
    </source>
</evidence>
<comment type="cofactor">
    <cofactor evidence="1 12">
        <name>Mg(2+)</name>
        <dbReference type="ChEBI" id="CHEBI:18420"/>
    </cofactor>
</comment>
<dbReference type="GO" id="GO:0008412">
    <property type="term" value="F:4-hydroxybenzoate polyprenyltransferase activity"/>
    <property type="evidence" value="ECO:0007669"/>
    <property type="project" value="UniProtKB-UniRule"/>
</dbReference>
<feature type="transmembrane region" description="Helical" evidence="12">
    <location>
        <begin position="91"/>
        <end position="111"/>
    </location>
</feature>
<dbReference type="GO" id="GO:0005886">
    <property type="term" value="C:plasma membrane"/>
    <property type="evidence" value="ECO:0007669"/>
    <property type="project" value="UniProtKB-SubCell"/>
</dbReference>
<evidence type="ECO:0000313" key="15">
    <source>
        <dbReference type="Proteomes" id="UP000467214"/>
    </source>
</evidence>
<dbReference type="Proteomes" id="UP000467214">
    <property type="component" value="Unassembled WGS sequence"/>
</dbReference>
<dbReference type="NCBIfam" id="TIGR01474">
    <property type="entry name" value="ubiA_proteo"/>
    <property type="match status" value="1"/>
</dbReference>
<keyword evidence="8 12" id="KW-0812">Transmembrane</keyword>
<keyword evidence="7 12" id="KW-0831">Ubiquinone biosynthesis</keyword>
<evidence type="ECO:0000256" key="5">
    <source>
        <dbReference type="ARBA" id="ARBA00022519"/>
    </source>
</evidence>
<evidence type="ECO:0000256" key="2">
    <source>
        <dbReference type="ARBA" id="ARBA00004141"/>
    </source>
</evidence>
<dbReference type="PROSITE" id="PS00943">
    <property type="entry name" value="UBIA"/>
    <property type="match status" value="1"/>
</dbReference>
<name>A0A845BN03_9NEIS</name>
<gene>
    <name evidence="12" type="primary">ubiA</name>
    <name evidence="14" type="ORF">GQF02_12390</name>
</gene>
<feature type="transmembrane region" description="Helical" evidence="12">
    <location>
        <begin position="46"/>
        <end position="70"/>
    </location>
</feature>
<evidence type="ECO:0000256" key="3">
    <source>
        <dbReference type="ARBA" id="ARBA00005985"/>
    </source>
</evidence>
<dbReference type="UniPathway" id="UPA00232"/>
<evidence type="ECO:0000256" key="8">
    <source>
        <dbReference type="ARBA" id="ARBA00022692"/>
    </source>
</evidence>
<comment type="caution">
    <text evidence="14">The sequence shown here is derived from an EMBL/GenBank/DDBJ whole genome shotgun (WGS) entry which is preliminary data.</text>
</comment>
<evidence type="ECO:0000256" key="1">
    <source>
        <dbReference type="ARBA" id="ARBA00001946"/>
    </source>
</evidence>
<dbReference type="HAMAP" id="MF_01635">
    <property type="entry name" value="UbiA"/>
    <property type="match status" value="1"/>
</dbReference>
<comment type="function">
    <text evidence="12">Catalyzes the prenylation of para-hydroxybenzoate (PHB) with an all-trans polyprenyl group. Mediates the second step in the final reaction sequence of ubiquinone-8 (UQ-8) biosynthesis, which is the condensation of the polyisoprenoid side chain with PHB, generating the first membrane-bound Q intermediate 3-octaprenyl-4-hydroxybenzoate.</text>
</comment>
<dbReference type="InterPro" id="IPR006370">
    <property type="entry name" value="HB_polyprenyltransferase-like"/>
</dbReference>
<feature type="transmembrane region" description="Helical" evidence="12">
    <location>
        <begin position="236"/>
        <end position="257"/>
    </location>
</feature>
<evidence type="ECO:0000256" key="7">
    <source>
        <dbReference type="ARBA" id="ARBA00022688"/>
    </source>
</evidence>
<dbReference type="InterPro" id="IPR000537">
    <property type="entry name" value="UbiA_prenyltransferase"/>
</dbReference>
<dbReference type="EMBL" id="WSSB01000011">
    <property type="protein sequence ID" value="MXR37772.1"/>
    <property type="molecule type" value="Genomic_DNA"/>
</dbReference>
<dbReference type="RefSeq" id="WP_160797540.1">
    <property type="nucleotide sequence ID" value="NZ_WSSB01000011.1"/>
</dbReference>
<dbReference type="InterPro" id="IPR030470">
    <property type="entry name" value="UbiA_prenylTrfase_CS"/>
</dbReference>
<comment type="pathway">
    <text evidence="12">Cofactor biosynthesis; ubiquinone biosynthesis.</text>
</comment>
<reference evidence="14 15" key="1">
    <citation type="submission" date="2019-12" db="EMBL/GenBank/DDBJ databases">
        <title>Neisseriaceae gen. nov. sp. Genome sequencing and assembly.</title>
        <authorList>
            <person name="Liu Z."/>
            <person name="Li A."/>
        </authorList>
    </citation>
    <scope>NUCLEOTIDE SEQUENCE [LARGE SCALE GENOMIC DNA]</scope>
    <source>
        <strain evidence="14 15">B2N2-7</strain>
    </source>
</reference>
<comment type="subcellular location">
    <subcellularLocation>
        <location evidence="12">Cell inner membrane</location>
        <topology evidence="12">Multi-pass membrane protein</topology>
    </subcellularLocation>
    <subcellularLocation>
        <location evidence="2">Membrane</location>
        <topology evidence="2">Multi-pass membrane protein</topology>
    </subcellularLocation>
</comment>
<evidence type="ECO:0000256" key="12">
    <source>
        <dbReference type="HAMAP-Rule" id="MF_01635"/>
    </source>
</evidence>
<keyword evidence="9 12" id="KW-0460">Magnesium</keyword>
<keyword evidence="11 12" id="KW-0472">Membrane</keyword>
<dbReference type="CDD" id="cd13959">
    <property type="entry name" value="PT_UbiA_COQ2"/>
    <property type="match status" value="1"/>
</dbReference>
<feature type="transmembrane region" description="Helical" evidence="12">
    <location>
        <begin position="21"/>
        <end position="40"/>
    </location>
</feature>
<sequence>MQSTRLSERATVYLQLMRADKPIGTLLLLWPTLWGLWIAGDGRPDWMIVAIFIAGTFLMRSAGCVINDYADRHIDAHVERTRHRPFARGAVSEKEALLLAGALAFAAFLLILPLNLLTWAMSLPALFLAATYPFTKRFFPLPQAYLGLAFSFGIPMAFAAQSGTVPPVAWLILAANMAWTIAYDTEYAIVDKPDDLKIGIKTSAITFGRHDVAAVMVCHALFILLLLQLGRMLDMGLPYFAATTLAALLVSRQYFAIRDRDRQRCFQAFLGNNRVGLLIFLGIAADYLLR</sequence>
<comment type="similarity">
    <text evidence="3 12">Belongs to the UbiA prenyltransferase family.</text>
</comment>
<dbReference type="PANTHER" id="PTHR11048">
    <property type="entry name" value="PRENYLTRANSFERASES"/>
    <property type="match status" value="1"/>
</dbReference>
<dbReference type="InterPro" id="IPR039653">
    <property type="entry name" value="Prenyltransferase"/>
</dbReference>
<keyword evidence="4 12" id="KW-1003">Cell membrane</keyword>
<evidence type="ECO:0000256" key="13">
    <source>
        <dbReference type="NCBIfam" id="TIGR01474"/>
    </source>
</evidence>
<dbReference type="EC" id="2.5.1.39" evidence="12 13"/>
<keyword evidence="10 12" id="KW-1133">Transmembrane helix</keyword>